<feature type="compositionally biased region" description="Polar residues" evidence="1">
    <location>
        <begin position="200"/>
        <end position="216"/>
    </location>
</feature>
<organism evidence="2 3">
    <name type="scientific">Oldenlandia corymbosa var. corymbosa</name>
    <dbReference type="NCBI Taxonomy" id="529605"/>
    <lineage>
        <taxon>Eukaryota</taxon>
        <taxon>Viridiplantae</taxon>
        <taxon>Streptophyta</taxon>
        <taxon>Embryophyta</taxon>
        <taxon>Tracheophyta</taxon>
        <taxon>Spermatophyta</taxon>
        <taxon>Magnoliopsida</taxon>
        <taxon>eudicotyledons</taxon>
        <taxon>Gunneridae</taxon>
        <taxon>Pentapetalae</taxon>
        <taxon>asterids</taxon>
        <taxon>lamiids</taxon>
        <taxon>Gentianales</taxon>
        <taxon>Rubiaceae</taxon>
        <taxon>Rubioideae</taxon>
        <taxon>Spermacoceae</taxon>
        <taxon>Hedyotis-Oldenlandia complex</taxon>
        <taxon>Oldenlandia</taxon>
    </lineage>
</organism>
<protein>
    <submittedName>
        <fullName evidence="2">OLC1v1019595C1</fullName>
    </submittedName>
</protein>
<dbReference type="EMBL" id="OX459126">
    <property type="protein sequence ID" value="CAI9118080.1"/>
    <property type="molecule type" value="Genomic_DNA"/>
</dbReference>
<proteinExistence type="predicted"/>
<dbReference type="PANTHER" id="PTHR33318:SF16">
    <property type="entry name" value="FK506-BINDING NUCLEAR-LIKE PROTEIN"/>
    <property type="match status" value="1"/>
</dbReference>
<accession>A0AAV1EEB8</accession>
<dbReference type="AlphaFoldDB" id="A0AAV1EEB8"/>
<keyword evidence="3" id="KW-1185">Reference proteome</keyword>
<feature type="compositionally biased region" description="Polar residues" evidence="1">
    <location>
        <begin position="175"/>
        <end position="191"/>
    </location>
</feature>
<feature type="region of interest" description="Disordered" evidence="1">
    <location>
        <begin position="175"/>
        <end position="229"/>
    </location>
</feature>
<evidence type="ECO:0000256" key="1">
    <source>
        <dbReference type="SAM" id="MobiDB-lite"/>
    </source>
</evidence>
<dbReference type="InterPro" id="IPR039300">
    <property type="entry name" value="JASON"/>
</dbReference>
<gene>
    <name evidence="2" type="ORF">OLC1_LOCUS24037</name>
</gene>
<dbReference type="PANTHER" id="PTHR33318">
    <property type="entry name" value="ASPARTYL/GLUTAMYL-TRNA(ASN/GLN) AMIDOTRANSFERASE SUBUNIT"/>
    <property type="match status" value="1"/>
</dbReference>
<evidence type="ECO:0000313" key="2">
    <source>
        <dbReference type="EMBL" id="CAI9118080.1"/>
    </source>
</evidence>
<reference evidence="2" key="1">
    <citation type="submission" date="2023-03" db="EMBL/GenBank/DDBJ databases">
        <authorList>
            <person name="Julca I."/>
        </authorList>
    </citation>
    <scope>NUCLEOTIDE SEQUENCE</scope>
</reference>
<name>A0AAV1EEB8_OLDCO</name>
<dbReference type="Proteomes" id="UP001161247">
    <property type="component" value="Chromosome 9"/>
</dbReference>
<evidence type="ECO:0000313" key="3">
    <source>
        <dbReference type="Proteomes" id="UP001161247"/>
    </source>
</evidence>
<sequence length="308" mass="34729">MGCFLGCFGITKKKRRRKGGSKFESGASSYGRYVPLDSDVAVKIDNADIQKSSADKIIYEPKESTIAKVKKKVSFNLNVKTYEPLPKEDEETMWGYDEEETAGASMKFLNYEDNLMSSKLGSFPANYRYQNCRDTYDEEDDIELDEIDLDDDEDEDYDKELDFDEEDFVECHDYGSSNMSQVEGRQLNSAPVESDERAKTSQLAAQGRGNNPNQDLNKTEPDQSARSRSQFGCSVLNPIENLSQWKEVKANSKQQLKLQKENVVLQLATNVNKKSNSLPLTSSLNSNCLRTSQEISVNASLSNWVCAE</sequence>
<dbReference type="GO" id="GO:0007142">
    <property type="term" value="P:male meiosis II"/>
    <property type="evidence" value="ECO:0007669"/>
    <property type="project" value="InterPro"/>
</dbReference>